<evidence type="ECO:0000313" key="3">
    <source>
        <dbReference type="Proteomes" id="UP000198728"/>
    </source>
</evidence>
<sequence>MGGSRTDRAEEVRSLQRGIDLGMSLIDTAEMYGDGAAEDLVGEAIRGRRDDVFLVSKVYPHNASFDGVRAACERSLRRLGTDRLELYLLHWPGQVPLSETVKGFERLVEAGMIRQWGVSNFDPQDMRALLDVPGGDAVATNQVLYNLSCRGVEWDLLPEARAAGCPLMAYSPIDQARLLRDPELAALAQEVDVTPAQLALAWVVDGGGVIAIPKAGRVEHVEQNAAAAEIRISDEIRSRLDAIFPPPQGPTPLAMI</sequence>
<dbReference type="Pfam" id="PF00248">
    <property type="entry name" value="Aldo_ket_red"/>
    <property type="match status" value="1"/>
</dbReference>
<protein>
    <submittedName>
        <fullName evidence="2">Aldo/keto reductase</fullName>
    </submittedName>
</protein>
<feature type="domain" description="NADP-dependent oxidoreductase" evidence="1">
    <location>
        <begin position="4"/>
        <end position="243"/>
    </location>
</feature>
<dbReference type="Proteomes" id="UP000198728">
    <property type="component" value="Unassembled WGS sequence"/>
</dbReference>
<dbReference type="Gene3D" id="3.20.20.100">
    <property type="entry name" value="NADP-dependent oxidoreductase domain"/>
    <property type="match status" value="1"/>
</dbReference>
<dbReference type="STRING" id="441112.SAMN04488094_11116"/>
<dbReference type="InterPro" id="IPR020471">
    <property type="entry name" value="AKR"/>
</dbReference>
<dbReference type="GO" id="GO:0016491">
    <property type="term" value="F:oxidoreductase activity"/>
    <property type="evidence" value="ECO:0007669"/>
    <property type="project" value="InterPro"/>
</dbReference>
<accession>A0A1I1MX56</accession>
<dbReference type="EMBL" id="FOLG01000011">
    <property type="protein sequence ID" value="SFC89977.1"/>
    <property type="molecule type" value="Genomic_DNA"/>
</dbReference>
<name>A0A1I1MX56_9RHOB</name>
<dbReference type="PRINTS" id="PR00069">
    <property type="entry name" value="ALDKETRDTASE"/>
</dbReference>
<dbReference type="AlphaFoldDB" id="A0A1I1MX56"/>
<evidence type="ECO:0000313" key="2">
    <source>
        <dbReference type="EMBL" id="SFC89977.1"/>
    </source>
</evidence>
<proteinExistence type="predicted"/>
<dbReference type="CDD" id="cd19138">
    <property type="entry name" value="AKR_YeaE"/>
    <property type="match status" value="1"/>
</dbReference>
<keyword evidence="3" id="KW-1185">Reference proteome</keyword>
<dbReference type="OrthoDB" id="9768793at2"/>
<gene>
    <name evidence="2" type="ORF">SAMN04488094_11116</name>
</gene>
<dbReference type="InterPro" id="IPR023210">
    <property type="entry name" value="NADP_OxRdtase_dom"/>
</dbReference>
<evidence type="ECO:0000259" key="1">
    <source>
        <dbReference type="Pfam" id="PF00248"/>
    </source>
</evidence>
<dbReference type="SUPFAM" id="SSF51430">
    <property type="entry name" value="NAD(P)-linked oxidoreductase"/>
    <property type="match status" value="1"/>
</dbReference>
<dbReference type="PANTHER" id="PTHR43638:SF3">
    <property type="entry name" value="ALDEHYDE REDUCTASE"/>
    <property type="match status" value="1"/>
</dbReference>
<dbReference type="InterPro" id="IPR036812">
    <property type="entry name" value="NAD(P)_OxRdtase_dom_sf"/>
</dbReference>
<reference evidence="2 3" key="1">
    <citation type="submission" date="2016-10" db="EMBL/GenBank/DDBJ databases">
        <authorList>
            <person name="de Groot N.N."/>
        </authorList>
    </citation>
    <scope>NUCLEOTIDE SEQUENCE [LARGE SCALE GENOMIC DNA]</scope>
    <source>
        <strain evidence="2 3">DSM 19548</strain>
    </source>
</reference>
<organism evidence="2 3">
    <name type="scientific">Tropicimonas isoalkanivorans</name>
    <dbReference type="NCBI Taxonomy" id="441112"/>
    <lineage>
        <taxon>Bacteria</taxon>
        <taxon>Pseudomonadati</taxon>
        <taxon>Pseudomonadota</taxon>
        <taxon>Alphaproteobacteria</taxon>
        <taxon>Rhodobacterales</taxon>
        <taxon>Roseobacteraceae</taxon>
        <taxon>Tropicimonas</taxon>
    </lineage>
</organism>
<dbReference type="PANTHER" id="PTHR43638">
    <property type="entry name" value="OXIDOREDUCTASE, ALDO/KETO REDUCTASE FAMILY PROTEIN"/>
    <property type="match status" value="1"/>
</dbReference>